<sequence>MMKKSMSERDICTKYITPAIQAAGWDSHAQIREEVSFTAGRIIVRGKLHSRGKVKRADYVLYHKPNQPIAVIEAKDNTHAVGHGMQQALDYAEALDVPFAFSSNGDGFIVHDRTGLMNPVERQLTLDEFPSPSDLWQRYKKWKGIDTSSEAVVAQPYYTDGSGKEPRYYQRVAINRTVEAIARGQQRILLVMATGTGKTYTAFQIIWRLWKSRAKKRILFLADRNILVDQTKTNDFKPFGQAMTKIEKRQADKSYEIYLSLYQAVTGREEEKNIYKQFSPDFFDLVVIDECHRGSAAEDSAWREILDYFSSATHIGLTATPKETRDVSNITYFGEPIYTYSLRQGIDDGFLAPYKVVRIDLDKDLQGWRPEKGQVDKHGNLIEDRIYNLKDMDRNLVMELRTRLVAKKVSDFLKASNRFDKTIVFCEDIDHAERMRQELVNQNADLATENSKYVMKITGDDPLGKMELDNFIDPESRYPVIATTSRLMNTGVDAQTCKLIVLDQTINSMTTFKQVIGRGTRINEDYDKYYFTIIDFKKATELFADPDFDGDPVMIYEPGPEDSPLPPDAPETLDDEPPEQTELPLPPGGEDDPEPRVKYVVDDVPFFVVAERVQYYGPDGKLITESLKDYTKKTVRKEFANLNDFLRRWTAADKKQAVIDELADQGVLWEALSDDVGKDFGPFDLICHVAFDQPPLTRRERAENVRKRNYFTKYGEQARAVLEALLDKYADEGVQSVEDLKVLRINPFDQIGTPTEIVNTFFGGKQNYERALRELEELLYA</sequence>
<dbReference type="PANTHER" id="PTHR47396:SF1">
    <property type="entry name" value="ATP-DEPENDENT HELICASE IRC3-RELATED"/>
    <property type="match status" value="1"/>
</dbReference>
<dbReference type="InterPro" id="IPR006935">
    <property type="entry name" value="Helicase/UvrB_N"/>
</dbReference>
<dbReference type="InterPro" id="IPR013670">
    <property type="entry name" value="EcoEI_R_C_dom"/>
</dbReference>
<dbReference type="RefSeq" id="WP_103116589.1">
    <property type="nucleotide sequence ID" value="NZ_PPFX01000046.1"/>
</dbReference>
<feature type="region of interest" description="Disordered" evidence="1">
    <location>
        <begin position="550"/>
        <end position="595"/>
    </location>
</feature>
<dbReference type="CDD" id="cd18032">
    <property type="entry name" value="DEXHc_RE_I_III_res"/>
    <property type="match status" value="1"/>
</dbReference>
<dbReference type="Pfam" id="PF04851">
    <property type="entry name" value="ResIII"/>
    <property type="match status" value="1"/>
</dbReference>
<accession>A0A2K2H6Q0</accession>
<dbReference type="InterPro" id="IPR050742">
    <property type="entry name" value="Helicase_Restrict-Modif_Enz"/>
</dbReference>
<dbReference type="AlphaFoldDB" id="A0A2K2H6Q0"/>
<evidence type="ECO:0000313" key="3">
    <source>
        <dbReference type="EMBL" id="PNU18921.1"/>
    </source>
</evidence>
<evidence type="ECO:0000313" key="4">
    <source>
        <dbReference type="Proteomes" id="UP000236340"/>
    </source>
</evidence>
<dbReference type="InterPro" id="IPR014001">
    <property type="entry name" value="Helicase_ATP-bd"/>
</dbReference>
<dbReference type="Pfam" id="PF13588">
    <property type="entry name" value="HSDR_N_2"/>
    <property type="match status" value="1"/>
</dbReference>
<evidence type="ECO:0000256" key="1">
    <source>
        <dbReference type="SAM" id="MobiDB-lite"/>
    </source>
</evidence>
<dbReference type="Gene3D" id="3.40.50.300">
    <property type="entry name" value="P-loop containing nucleotide triphosphate hydrolases"/>
    <property type="match status" value="2"/>
</dbReference>
<dbReference type="GO" id="GO:0016787">
    <property type="term" value="F:hydrolase activity"/>
    <property type="evidence" value="ECO:0007669"/>
    <property type="project" value="InterPro"/>
</dbReference>
<dbReference type="PROSITE" id="PS51192">
    <property type="entry name" value="HELICASE_ATP_BIND_1"/>
    <property type="match status" value="1"/>
</dbReference>
<dbReference type="CDD" id="cd18799">
    <property type="entry name" value="SF2_C_EcoAI-like"/>
    <property type="match status" value="1"/>
</dbReference>
<keyword evidence="3" id="KW-0378">Hydrolase</keyword>
<dbReference type="Proteomes" id="UP000236340">
    <property type="component" value="Unassembled WGS sequence"/>
</dbReference>
<dbReference type="InterPro" id="IPR029464">
    <property type="entry name" value="HSDR_N"/>
</dbReference>
<proteinExistence type="predicted"/>
<dbReference type="SUPFAM" id="SSF52540">
    <property type="entry name" value="P-loop containing nucleoside triphosphate hydrolases"/>
    <property type="match status" value="2"/>
</dbReference>
<gene>
    <name evidence="3" type="ORF">C2E25_15275</name>
</gene>
<dbReference type="PANTHER" id="PTHR47396">
    <property type="entry name" value="TYPE I RESTRICTION ENZYME ECOKI R PROTEIN"/>
    <property type="match status" value="1"/>
</dbReference>
<feature type="domain" description="Helicase ATP-binding" evidence="2">
    <location>
        <begin position="179"/>
        <end position="339"/>
    </location>
</feature>
<evidence type="ECO:0000259" key="2">
    <source>
        <dbReference type="PROSITE" id="PS51192"/>
    </source>
</evidence>
<protein>
    <submittedName>
        <fullName evidence="3">Restriction endonuclease</fullName>
    </submittedName>
</protein>
<dbReference type="InterPro" id="IPR027417">
    <property type="entry name" value="P-loop_NTPase"/>
</dbReference>
<dbReference type="GO" id="GO:0005829">
    <property type="term" value="C:cytosol"/>
    <property type="evidence" value="ECO:0007669"/>
    <property type="project" value="TreeGrafter"/>
</dbReference>
<dbReference type="EMBL" id="PPFX01000046">
    <property type="protein sequence ID" value="PNU18921.1"/>
    <property type="molecule type" value="Genomic_DNA"/>
</dbReference>
<dbReference type="Pfam" id="PF08463">
    <property type="entry name" value="EcoEI_R_C"/>
    <property type="match status" value="1"/>
</dbReference>
<dbReference type="SMART" id="SM00487">
    <property type="entry name" value="DEXDc"/>
    <property type="match status" value="1"/>
</dbReference>
<dbReference type="GO" id="GO:0005524">
    <property type="term" value="F:ATP binding"/>
    <property type="evidence" value="ECO:0007669"/>
    <property type="project" value="InterPro"/>
</dbReference>
<comment type="caution">
    <text evidence="3">The sequence shown here is derived from an EMBL/GenBank/DDBJ whole genome shotgun (WGS) entry which is preliminary data.</text>
</comment>
<dbReference type="REBASE" id="262917">
    <property type="entry name" value="GspHR1ORF15285P"/>
</dbReference>
<dbReference type="OrthoDB" id="9804086at2"/>
<dbReference type="NCBIfam" id="NF046051">
    <property type="entry name" value="restrict_EcoAI"/>
    <property type="match status" value="1"/>
</dbReference>
<keyword evidence="3" id="KW-0540">Nuclease</keyword>
<reference evidence="3 4" key="1">
    <citation type="journal article" date="2018" name="Genome Announc.">
        <title>Genome Sequence of Geothermobacter sp. HR-1 Iron Reducer from the Loihi Seamount.</title>
        <authorList>
            <person name="Smith H."/>
            <person name="Abuyen K."/>
            <person name="Tremblay J."/>
            <person name="Savalia P."/>
            <person name="Perez-Rodriguez I."/>
            <person name="Emerson D."/>
            <person name="Tully B."/>
            <person name="Amend J."/>
        </authorList>
    </citation>
    <scope>NUCLEOTIDE SEQUENCE [LARGE SCALE GENOMIC DNA]</scope>
    <source>
        <strain evidence="3 4">HR-1</strain>
    </source>
</reference>
<organism evidence="3 4">
    <name type="scientific">Geothermobacter hydrogeniphilus</name>
    <dbReference type="NCBI Taxonomy" id="1969733"/>
    <lineage>
        <taxon>Bacteria</taxon>
        <taxon>Pseudomonadati</taxon>
        <taxon>Thermodesulfobacteriota</taxon>
        <taxon>Desulfuromonadia</taxon>
        <taxon>Desulfuromonadales</taxon>
        <taxon>Geothermobacteraceae</taxon>
        <taxon>Geothermobacter</taxon>
    </lineage>
</organism>
<dbReference type="GO" id="GO:0003677">
    <property type="term" value="F:DNA binding"/>
    <property type="evidence" value="ECO:0007669"/>
    <property type="project" value="InterPro"/>
</dbReference>
<name>A0A2K2H6Q0_9BACT</name>
<dbReference type="Gene3D" id="3.90.1570.30">
    <property type="match status" value="1"/>
</dbReference>
<dbReference type="GO" id="GO:0004519">
    <property type="term" value="F:endonuclease activity"/>
    <property type="evidence" value="ECO:0007669"/>
    <property type="project" value="UniProtKB-KW"/>
</dbReference>
<dbReference type="GO" id="GO:0006304">
    <property type="term" value="P:DNA modification"/>
    <property type="evidence" value="ECO:0007669"/>
    <property type="project" value="InterPro"/>
</dbReference>
<keyword evidence="3" id="KW-0255">Endonuclease</keyword>